<evidence type="ECO:0000256" key="4">
    <source>
        <dbReference type="ARBA" id="ARBA00055723"/>
    </source>
</evidence>
<dbReference type="EC" id="2.7.1.24" evidence="6"/>
<dbReference type="SUPFAM" id="SSF52540">
    <property type="entry name" value="P-loop containing nucleoside triphosphate hydrolases"/>
    <property type="match status" value="1"/>
</dbReference>
<dbReference type="AlphaFoldDB" id="A0A6J0LE83"/>
<comment type="similarity">
    <text evidence="1">Belongs to the CoaE family.</text>
</comment>
<keyword evidence="2" id="KW-0547">Nucleotide-binding</keyword>
<dbReference type="GO" id="GO:0015937">
    <property type="term" value="P:coenzyme A biosynthetic process"/>
    <property type="evidence" value="ECO:0007669"/>
    <property type="project" value="InterPro"/>
</dbReference>
<evidence type="ECO:0000313" key="10">
    <source>
        <dbReference type="RefSeq" id="XP_018458490.1"/>
    </source>
</evidence>
<evidence type="ECO:0000256" key="2">
    <source>
        <dbReference type="ARBA" id="ARBA00022741"/>
    </source>
</evidence>
<dbReference type="GO" id="GO:0004140">
    <property type="term" value="F:dephospho-CoA kinase activity"/>
    <property type="evidence" value="ECO:0007669"/>
    <property type="project" value="UniProtKB-EC"/>
</dbReference>
<proteinExistence type="inferred from homology"/>
<comment type="pathway">
    <text evidence="5">Cofactor biosynthesis; coenzyme A biosynthesis; CoA from (R)-pantothenate: step 5/5.</text>
</comment>
<dbReference type="PANTHER" id="PTHR10695">
    <property type="entry name" value="DEPHOSPHO-COA KINASE-RELATED"/>
    <property type="match status" value="1"/>
</dbReference>
<organism evidence="9 10">
    <name type="scientific">Raphanus sativus</name>
    <name type="common">Radish</name>
    <name type="synonym">Raphanus raphanistrum var. sativus</name>
    <dbReference type="NCBI Taxonomy" id="3726"/>
    <lineage>
        <taxon>Eukaryota</taxon>
        <taxon>Viridiplantae</taxon>
        <taxon>Streptophyta</taxon>
        <taxon>Embryophyta</taxon>
        <taxon>Tracheophyta</taxon>
        <taxon>Spermatophyta</taxon>
        <taxon>Magnoliopsida</taxon>
        <taxon>eudicotyledons</taxon>
        <taxon>Gunneridae</taxon>
        <taxon>Pentapetalae</taxon>
        <taxon>rosids</taxon>
        <taxon>malvids</taxon>
        <taxon>Brassicales</taxon>
        <taxon>Brassicaceae</taxon>
        <taxon>Brassiceae</taxon>
        <taxon>Raphanus</taxon>
    </lineage>
</organism>
<dbReference type="GeneID" id="108829325"/>
<accession>A0A6J0LE83</accession>
<dbReference type="Gene3D" id="3.40.50.300">
    <property type="entry name" value="P-loop containing nucleotide triphosphate hydrolases"/>
    <property type="match status" value="1"/>
</dbReference>
<evidence type="ECO:0000256" key="3">
    <source>
        <dbReference type="ARBA" id="ARBA00022840"/>
    </source>
</evidence>
<dbReference type="Pfam" id="PF01121">
    <property type="entry name" value="CoaE"/>
    <property type="match status" value="1"/>
</dbReference>
<keyword evidence="10" id="KW-0418">Kinase</keyword>
<evidence type="ECO:0000256" key="7">
    <source>
        <dbReference type="ARBA" id="ARBA00069592"/>
    </source>
</evidence>
<keyword evidence="3" id="KW-0067">ATP-binding</keyword>
<evidence type="ECO:0000313" key="9">
    <source>
        <dbReference type="Proteomes" id="UP000504610"/>
    </source>
</evidence>
<dbReference type="InterPro" id="IPR001977">
    <property type="entry name" value="Depp_CoAkinase"/>
</dbReference>
<dbReference type="Proteomes" id="UP000504610">
    <property type="component" value="Unplaced"/>
</dbReference>
<keyword evidence="10" id="KW-0808">Transferase</keyword>
<dbReference type="PANTHER" id="PTHR10695:SF46">
    <property type="entry name" value="BIFUNCTIONAL COENZYME A SYNTHASE-RELATED"/>
    <property type="match status" value="1"/>
</dbReference>
<evidence type="ECO:0000256" key="5">
    <source>
        <dbReference type="ARBA" id="ARBA00060696"/>
    </source>
</evidence>
<evidence type="ECO:0000256" key="1">
    <source>
        <dbReference type="ARBA" id="ARBA00009018"/>
    </source>
</evidence>
<dbReference type="NCBIfam" id="TIGR00152">
    <property type="entry name" value="dephospho-CoA kinase"/>
    <property type="match status" value="1"/>
</dbReference>
<dbReference type="FunFam" id="3.40.50.300:FF:000485">
    <property type="entry name" value="Dephospho-CoA kinase CAB5"/>
    <property type="match status" value="1"/>
</dbReference>
<dbReference type="OrthoDB" id="247245at2759"/>
<reference evidence="10" key="1">
    <citation type="submission" date="2025-08" db="UniProtKB">
        <authorList>
            <consortium name="RefSeq"/>
        </authorList>
    </citation>
    <scope>IDENTIFICATION</scope>
    <source>
        <tissue evidence="10">Leaf</tissue>
    </source>
</reference>
<dbReference type="RefSeq" id="XP_018458490.1">
    <property type="nucleotide sequence ID" value="XM_018602988.2"/>
</dbReference>
<sequence length="269" mass="30502">MIDCKPVNVTTAFVYRRASRSGLFYHLRIPKSLLRFPFRRMRIVGLTGGIASGKSTVSNLFKANGIPVVDADVIARNVLKKGSGGWKRVVAAFGEEILLPSREVDRPKLGQMVFSSDSKRQLLNKLMAPYISSGIFWEILKQWVKGAKVIVVDIPLLFETKMDKWTKPVVVVWVSQETQLNRLMERDGLSEEDARNRVMAQMSLDLKRSRADIVIDNNGGLDELHQQFDKVLSEIRRPLTWIEFWRSRQGAFSILGLVTSGLLVCKQLN</sequence>
<dbReference type="CDD" id="cd02022">
    <property type="entry name" value="DPCK"/>
    <property type="match status" value="1"/>
</dbReference>
<protein>
    <recommendedName>
        <fullName evidence="7">Dephospho-CoA kinase</fullName>
        <ecNumber evidence="6">2.7.1.24</ecNumber>
    </recommendedName>
    <alternativeName>
        <fullName evidence="8">Dephosphocoenzyme A kinase</fullName>
    </alternativeName>
</protein>
<dbReference type="KEGG" id="rsz:108829325"/>
<gene>
    <name evidence="10" type="primary">LOC108829325</name>
</gene>
<dbReference type="HAMAP" id="MF_00376">
    <property type="entry name" value="Dephospho_CoA_kinase"/>
    <property type="match status" value="1"/>
</dbReference>
<keyword evidence="9" id="KW-1185">Reference proteome</keyword>
<name>A0A6J0LE83_RAPSA</name>
<comment type="function">
    <text evidence="4">Catalyzes the phosphorylation of the 3'-hydroxyl group of dephosphocoenzyme A to form coenzyme A.</text>
</comment>
<evidence type="ECO:0000256" key="8">
    <source>
        <dbReference type="ARBA" id="ARBA00076292"/>
    </source>
</evidence>
<dbReference type="InterPro" id="IPR027417">
    <property type="entry name" value="P-loop_NTPase"/>
</dbReference>
<dbReference type="PROSITE" id="PS51219">
    <property type="entry name" value="DPCK"/>
    <property type="match status" value="1"/>
</dbReference>
<dbReference type="GO" id="GO:0005524">
    <property type="term" value="F:ATP binding"/>
    <property type="evidence" value="ECO:0007669"/>
    <property type="project" value="UniProtKB-KW"/>
</dbReference>
<dbReference type="GO" id="GO:0005737">
    <property type="term" value="C:cytoplasm"/>
    <property type="evidence" value="ECO:0007669"/>
    <property type="project" value="UniProtKB-ARBA"/>
</dbReference>
<evidence type="ECO:0000256" key="6">
    <source>
        <dbReference type="ARBA" id="ARBA00066359"/>
    </source>
</evidence>